<name>A0A3L6SES6_PANMI</name>
<comment type="caution">
    <text evidence="1">The sequence shown here is derived from an EMBL/GenBank/DDBJ whole genome shotgun (WGS) entry which is preliminary data.</text>
</comment>
<dbReference type="AlphaFoldDB" id="A0A3L6SES6"/>
<dbReference type="EMBL" id="PQIB02000005">
    <property type="protein sequence ID" value="RLN19557.1"/>
    <property type="molecule type" value="Genomic_DNA"/>
</dbReference>
<evidence type="ECO:0000313" key="2">
    <source>
        <dbReference type="Proteomes" id="UP000275267"/>
    </source>
</evidence>
<reference evidence="2" key="1">
    <citation type="journal article" date="2019" name="Nat. Commun.">
        <title>The genome of broomcorn millet.</title>
        <authorList>
            <person name="Zou C."/>
            <person name="Miki D."/>
            <person name="Li D."/>
            <person name="Tang Q."/>
            <person name="Xiao L."/>
            <person name="Rajput S."/>
            <person name="Deng P."/>
            <person name="Jia W."/>
            <person name="Huang R."/>
            <person name="Zhang M."/>
            <person name="Sun Y."/>
            <person name="Hu J."/>
            <person name="Fu X."/>
            <person name="Schnable P.S."/>
            <person name="Li F."/>
            <person name="Zhang H."/>
            <person name="Feng B."/>
            <person name="Zhu X."/>
            <person name="Liu R."/>
            <person name="Schnable J.C."/>
            <person name="Zhu J.-K."/>
            <person name="Zhang H."/>
        </authorList>
    </citation>
    <scope>NUCLEOTIDE SEQUENCE [LARGE SCALE GENOMIC DNA]</scope>
</reference>
<accession>A0A3L6SES6</accession>
<protein>
    <submittedName>
        <fullName evidence="1">Uncharacterized protein</fullName>
    </submittedName>
</protein>
<gene>
    <name evidence="1" type="ORF">C2845_PM02G14090</name>
</gene>
<sequence length="94" mass="10362">MKKRNTWAFIITETPWQPLSRAMLPPDSESWGLMGIFPGARMCTGQGEGLRAKIADHDVLDQLPPDETTTGDMACVQHRIGTASSYGPTCRRSI</sequence>
<dbReference type="Proteomes" id="UP000275267">
    <property type="component" value="Unassembled WGS sequence"/>
</dbReference>
<proteinExistence type="predicted"/>
<evidence type="ECO:0000313" key="1">
    <source>
        <dbReference type="EMBL" id="RLN19557.1"/>
    </source>
</evidence>
<organism evidence="1 2">
    <name type="scientific">Panicum miliaceum</name>
    <name type="common">Proso millet</name>
    <name type="synonym">Broomcorn millet</name>
    <dbReference type="NCBI Taxonomy" id="4540"/>
    <lineage>
        <taxon>Eukaryota</taxon>
        <taxon>Viridiplantae</taxon>
        <taxon>Streptophyta</taxon>
        <taxon>Embryophyta</taxon>
        <taxon>Tracheophyta</taxon>
        <taxon>Spermatophyta</taxon>
        <taxon>Magnoliopsida</taxon>
        <taxon>Liliopsida</taxon>
        <taxon>Poales</taxon>
        <taxon>Poaceae</taxon>
        <taxon>PACMAD clade</taxon>
        <taxon>Panicoideae</taxon>
        <taxon>Panicodae</taxon>
        <taxon>Paniceae</taxon>
        <taxon>Panicinae</taxon>
        <taxon>Panicum</taxon>
        <taxon>Panicum sect. Panicum</taxon>
    </lineage>
</organism>
<keyword evidence="2" id="KW-1185">Reference proteome</keyword>